<evidence type="ECO:0000259" key="1">
    <source>
        <dbReference type="Pfam" id="PF09413"/>
    </source>
</evidence>
<protein>
    <recommendedName>
        <fullName evidence="1">DUF2007 domain-containing protein</fullName>
    </recommendedName>
</protein>
<accession>A0A517XS94</accession>
<name>A0A517XS94_9BACT</name>
<dbReference type="RefSeq" id="WP_202920830.1">
    <property type="nucleotide sequence ID" value="NZ_CP036273.1"/>
</dbReference>
<evidence type="ECO:0000313" key="2">
    <source>
        <dbReference type="EMBL" id="QDU20381.1"/>
    </source>
</evidence>
<evidence type="ECO:0000313" key="3">
    <source>
        <dbReference type="Proteomes" id="UP000319576"/>
    </source>
</evidence>
<organism evidence="2 3">
    <name type="scientific">Urbifossiella limnaea</name>
    <dbReference type="NCBI Taxonomy" id="2528023"/>
    <lineage>
        <taxon>Bacteria</taxon>
        <taxon>Pseudomonadati</taxon>
        <taxon>Planctomycetota</taxon>
        <taxon>Planctomycetia</taxon>
        <taxon>Gemmatales</taxon>
        <taxon>Gemmataceae</taxon>
        <taxon>Urbifossiella</taxon>
    </lineage>
</organism>
<reference evidence="2 3" key="1">
    <citation type="submission" date="2019-02" db="EMBL/GenBank/DDBJ databases">
        <title>Deep-cultivation of Planctomycetes and their phenomic and genomic characterization uncovers novel biology.</title>
        <authorList>
            <person name="Wiegand S."/>
            <person name="Jogler M."/>
            <person name="Boedeker C."/>
            <person name="Pinto D."/>
            <person name="Vollmers J."/>
            <person name="Rivas-Marin E."/>
            <person name="Kohn T."/>
            <person name="Peeters S.H."/>
            <person name="Heuer A."/>
            <person name="Rast P."/>
            <person name="Oberbeckmann S."/>
            <person name="Bunk B."/>
            <person name="Jeske O."/>
            <person name="Meyerdierks A."/>
            <person name="Storesund J.E."/>
            <person name="Kallscheuer N."/>
            <person name="Luecker S."/>
            <person name="Lage O.M."/>
            <person name="Pohl T."/>
            <person name="Merkel B.J."/>
            <person name="Hornburger P."/>
            <person name="Mueller R.-W."/>
            <person name="Bruemmer F."/>
            <person name="Labrenz M."/>
            <person name="Spormann A.M."/>
            <person name="Op den Camp H."/>
            <person name="Overmann J."/>
            <person name="Amann R."/>
            <person name="Jetten M.S.M."/>
            <person name="Mascher T."/>
            <person name="Medema M.H."/>
            <person name="Devos D.P."/>
            <person name="Kaster A.-K."/>
            <person name="Ovreas L."/>
            <person name="Rohde M."/>
            <person name="Galperin M.Y."/>
            <person name="Jogler C."/>
        </authorList>
    </citation>
    <scope>NUCLEOTIDE SEQUENCE [LARGE SCALE GENOMIC DNA]</scope>
    <source>
        <strain evidence="2 3">ETA_A1</strain>
    </source>
</reference>
<keyword evidence="3" id="KW-1185">Reference proteome</keyword>
<proteinExistence type="predicted"/>
<dbReference type="KEGG" id="uli:ETAA1_23330"/>
<sequence length="86" mass="9304">MAHDPTDVVKVAQADHVTTELYRNELVAEGIDARVLGESLEASFGTAIQGSVELWVHRADADRAAALIRRMEAERGTTTEEGLVGE</sequence>
<dbReference type="EMBL" id="CP036273">
    <property type="protein sequence ID" value="QDU20381.1"/>
    <property type="molecule type" value="Genomic_DNA"/>
</dbReference>
<feature type="domain" description="DUF2007" evidence="1">
    <location>
        <begin position="13"/>
        <end position="72"/>
    </location>
</feature>
<dbReference type="AlphaFoldDB" id="A0A517XS94"/>
<dbReference type="Gene3D" id="3.30.70.790">
    <property type="entry name" value="UreE, C-terminal domain"/>
    <property type="match status" value="1"/>
</dbReference>
<dbReference type="InterPro" id="IPR018551">
    <property type="entry name" value="DUF2007"/>
</dbReference>
<gene>
    <name evidence="2" type="ORF">ETAA1_23330</name>
</gene>
<dbReference type="Pfam" id="PF09413">
    <property type="entry name" value="DUF2007"/>
    <property type="match status" value="1"/>
</dbReference>
<dbReference type="Proteomes" id="UP000319576">
    <property type="component" value="Chromosome"/>
</dbReference>